<evidence type="ECO:0000313" key="4">
    <source>
        <dbReference type="Proteomes" id="UP001165289"/>
    </source>
</evidence>
<feature type="domain" description="TOG" evidence="2">
    <location>
        <begin position="4"/>
        <end position="216"/>
    </location>
</feature>
<dbReference type="Gene3D" id="1.25.10.10">
    <property type="entry name" value="Leucine-rich Repeat Variant"/>
    <property type="match status" value="4"/>
</dbReference>
<gene>
    <name evidence="3" type="ORF">LOD99_11585</name>
</gene>
<dbReference type="Pfam" id="PF12348">
    <property type="entry name" value="CLASP_N"/>
    <property type="match status" value="1"/>
</dbReference>
<dbReference type="SMART" id="SM01349">
    <property type="entry name" value="TOG"/>
    <property type="match status" value="4"/>
</dbReference>
<dbReference type="PANTHER" id="PTHR21567:SF9">
    <property type="entry name" value="CLIP-ASSOCIATING PROTEIN"/>
    <property type="match status" value="1"/>
</dbReference>
<feature type="domain" description="TOG" evidence="2">
    <location>
        <begin position="716"/>
        <end position="956"/>
    </location>
</feature>
<feature type="compositionally biased region" description="Basic and acidic residues" evidence="1">
    <location>
        <begin position="707"/>
        <end position="717"/>
    </location>
</feature>
<feature type="compositionally biased region" description="Polar residues" evidence="1">
    <location>
        <begin position="215"/>
        <end position="227"/>
    </location>
</feature>
<organism evidence="3 4">
    <name type="scientific">Oopsacas minuta</name>
    <dbReference type="NCBI Taxonomy" id="111878"/>
    <lineage>
        <taxon>Eukaryota</taxon>
        <taxon>Metazoa</taxon>
        <taxon>Porifera</taxon>
        <taxon>Hexactinellida</taxon>
        <taxon>Hexasterophora</taxon>
        <taxon>Lyssacinosida</taxon>
        <taxon>Leucopsacidae</taxon>
        <taxon>Oopsacas</taxon>
    </lineage>
</organism>
<reference evidence="3 4" key="1">
    <citation type="journal article" date="2023" name="BMC Biol.">
        <title>The compact genome of the sponge Oopsacas minuta (Hexactinellida) is lacking key metazoan core genes.</title>
        <authorList>
            <person name="Santini S."/>
            <person name="Schenkelaars Q."/>
            <person name="Jourda C."/>
            <person name="Duchesne M."/>
            <person name="Belahbib H."/>
            <person name="Rocher C."/>
            <person name="Selva M."/>
            <person name="Riesgo A."/>
            <person name="Vervoort M."/>
            <person name="Leys S.P."/>
            <person name="Kodjabachian L."/>
            <person name="Le Bivic A."/>
            <person name="Borchiellini C."/>
            <person name="Claverie J.M."/>
            <person name="Renard E."/>
        </authorList>
    </citation>
    <scope>NUCLEOTIDE SEQUENCE [LARGE SCALE GENOMIC DNA]</scope>
    <source>
        <strain evidence="3">SPO-2</strain>
    </source>
</reference>
<dbReference type="EMBL" id="JAKMXF010000321">
    <property type="protein sequence ID" value="KAI6649218.1"/>
    <property type="molecule type" value="Genomic_DNA"/>
</dbReference>
<feature type="region of interest" description="Disordered" evidence="1">
    <location>
        <begin position="1023"/>
        <end position="1058"/>
    </location>
</feature>
<dbReference type="GO" id="GO:0008017">
    <property type="term" value="F:microtubule binding"/>
    <property type="evidence" value="ECO:0007669"/>
    <property type="project" value="TreeGrafter"/>
</dbReference>
<feature type="compositionally biased region" description="Polar residues" evidence="1">
    <location>
        <begin position="1024"/>
        <end position="1038"/>
    </location>
</feature>
<dbReference type="Proteomes" id="UP001165289">
    <property type="component" value="Unassembled WGS sequence"/>
</dbReference>
<dbReference type="GO" id="GO:0045180">
    <property type="term" value="C:basal cortex"/>
    <property type="evidence" value="ECO:0007669"/>
    <property type="project" value="TreeGrafter"/>
</dbReference>
<feature type="domain" description="TOG" evidence="2">
    <location>
        <begin position="302"/>
        <end position="532"/>
    </location>
</feature>
<dbReference type="GO" id="GO:0005881">
    <property type="term" value="C:cytoplasmic microtubule"/>
    <property type="evidence" value="ECO:0007669"/>
    <property type="project" value="TreeGrafter"/>
</dbReference>
<feature type="compositionally biased region" description="Polar residues" evidence="1">
    <location>
        <begin position="548"/>
        <end position="566"/>
    </location>
</feature>
<dbReference type="SUPFAM" id="SSF48371">
    <property type="entry name" value="ARM repeat"/>
    <property type="match status" value="1"/>
</dbReference>
<keyword evidence="4" id="KW-1185">Reference proteome</keyword>
<dbReference type="GO" id="GO:0000776">
    <property type="term" value="C:kinetochore"/>
    <property type="evidence" value="ECO:0007669"/>
    <property type="project" value="TreeGrafter"/>
</dbReference>
<accession>A0AAV7JK79</accession>
<protein>
    <submittedName>
        <fullName evidence="3">CLIP-associating protein 1-like isoform X22</fullName>
    </submittedName>
</protein>
<evidence type="ECO:0000256" key="1">
    <source>
        <dbReference type="SAM" id="MobiDB-lite"/>
    </source>
</evidence>
<feature type="region of interest" description="Disordered" evidence="1">
    <location>
        <begin position="208"/>
        <end position="232"/>
    </location>
</feature>
<feature type="compositionally biased region" description="Polar residues" evidence="1">
    <location>
        <begin position="648"/>
        <end position="672"/>
    </location>
</feature>
<dbReference type="PANTHER" id="PTHR21567">
    <property type="entry name" value="CLASP"/>
    <property type="match status" value="1"/>
</dbReference>
<feature type="region of interest" description="Disordered" evidence="1">
    <location>
        <begin position="524"/>
        <end position="725"/>
    </location>
</feature>
<dbReference type="GO" id="GO:0040001">
    <property type="term" value="P:establishment of mitotic spindle localization"/>
    <property type="evidence" value="ECO:0007669"/>
    <property type="project" value="TreeGrafter"/>
</dbReference>
<dbReference type="GO" id="GO:0072686">
    <property type="term" value="C:mitotic spindle"/>
    <property type="evidence" value="ECO:0007669"/>
    <property type="project" value="TreeGrafter"/>
</dbReference>
<dbReference type="InterPro" id="IPR024395">
    <property type="entry name" value="CLASP_N_dom"/>
</dbReference>
<name>A0AAV7JK79_9METZ</name>
<feature type="compositionally biased region" description="Basic and acidic residues" evidence="1">
    <location>
        <begin position="567"/>
        <end position="588"/>
    </location>
</feature>
<dbReference type="GO" id="GO:0005876">
    <property type="term" value="C:spindle microtubule"/>
    <property type="evidence" value="ECO:0007669"/>
    <property type="project" value="TreeGrafter"/>
</dbReference>
<evidence type="ECO:0000259" key="2">
    <source>
        <dbReference type="SMART" id="SM01349"/>
    </source>
</evidence>
<feature type="domain" description="TOG" evidence="2">
    <location>
        <begin position="1081"/>
        <end position="1322"/>
    </location>
</feature>
<dbReference type="InterPro" id="IPR034085">
    <property type="entry name" value="TOG"/>
</dbReference>
<dbReference type="GO" id="GO:0090307">
    <property type="term" value="P:mitotic spindle assembly"/>
    <property type="evidence" value="ECO:0007669"/>
    <property type="project" value="TreeGrafter"/>
</dbReference>
<proteinExistence type="predicted"/>
<feature type="region of interest" description="Disordered" evidence="1">
    <location>
        <begin position="255"/>
        <end position="276"/>
    </location>
</feature>
<comment type="caution">
    <text evidence="3">The sequence shown here is derived from an EMBL/GenBank/DDBJ whole genome shotgun (WGS) entry which is preliminary data.</text>
</comment>
<evidence type="ECO:0000313" key="3">
    <source>
        <dbReference type="EMBL" id="KAI6649218.1"/>
    </source>
</evidence>
<sequence length="1322" mass="148914">MTRQSNLGDLLSGLHKNTIQVAELSSEDKYDLVSVLIDNVKNSNPRLVLPSLECLQALADTSLATELNLLNKNIIGVCREKLSDSHDNVRQSVLNFLLTMMSPSVGLGTQGVLQQLVGPTLTHKSPKVREEGLKLIKTSFNMFPSEFKISRYIQQIFIMLSDSAAPVRNMATDILIMSYIKFGDKIKTDLLKAQIPEDKRKKLLKDFQNIDSDDTPQIPNNASSQSEQKQHEGLRPMISVEGQPMLFIDNVSNSSLDSEESTKSAPIKPVSNQKRAGGGLTVEDFEQSFLEVNDVYISSETELEKQISKLIARLDVEPEEWESRITALKHLQGTIKTCTPKYPSFPQQLRKLDGSMNDCLRDLRSQVAREACITLAYMSRENGKSIEKSFEYLITPLLTIIQNSTKIISSSADLCLQYCLLNTQTTKVVPLICRQMESKAAIVKKRCAEYILIMLQNWSIPPLKPHELSLSEALKKGLTDGDPNCREFSRMAFPFFNRNFPNSGSKLLSGLSSNLQKTLRELTPESELSPGFGSLLKTRSGIPKMGSRPSSRQGSALSLRSTVSETNLREAEPRTPAREERTPRHKLDIPPTRAMTISGPKPKLRPGLGGLRSSSAMSVDREEGDEGIKNDSFKLRPITGGSMRIKKNSSNAVIPTPVTPSQPRKIQSLANKNKTRTKESTPETGRSNMDGKTDSKNSRRSQSADFLRSKESEKNKSPEPIPLDKLNLPDLVKQIKRQQFADKKTGIEGLHQLINCGEYTLSQDEVMLFKDTLRWLFPESHAKLYVQFLDLLIDFIQVYKLYAEQWVNFILMKLLHRLGTETMSTVRDKINKVLDVIMLNFDKERVFTSLWRILTDATQPLSLKGKQSYCEFLRTLTNHADGTVFMVSADSGRAFEALVKMANDPKPELSRPSKNALSSLFTLNCATFSSLSENMSRTDREMLTTLMRDTSESPPADLEDFSPNANMALGQLLKGYSTESDRRISEPVLLIPSRVRNDNEQLNSRRICLTPVLGGVRKFDTQKMRGSSKFNKPNTSLDSKIRAARSEPASPTDDTLLSSYSLPPASQLRALMLKDPSFENSSLEPELIEESPYSNPIHSAIKEYQMSEVMEDKVSNLILILTIIQTNPDEIWIDNMEVLLRIAMEAMRLYEFPTITITSVRIIREFLKRKIPRIKQYTKELVQFLVDTYPNPKSDIARSCEEIMNHIAGNIHPDITFEMLAPTIAIEQNESLLCAIGKHKILHKVVPDTSQAILNAHLATFCPILIQNYKHPDPAIRKASCFVLVVLYRKLGMKVYEYFKDLTSAQMKLLTLYMSRSVEEMK</sequence>
<dbReference type="InterPro" id="IPR011989">
    <property type="entry name" value="ARM-like"/>
</dbReference>
<dbReference type="InterPro" id="IPR016024">
    <property type="entry name" value="ARM-type_fold"/>
</dbReference>
<dbReference type="GO" id="GO:0005815">
    <property type="term" value="C:microtubule organizing center"/>
    <property type="evidence" value="ECO:0007669"/>
    <property type="project" value="TreeGrafter"/>
</dbReference>